<sequence>MRVYPMTPVLSRAELRLIEKDPHLSKNYKRL</sequence>
<protein>
    <submittedName>
        <fullName evidence="1">Uncharacterized protein</fullName>
    </submittedName>
</protein>
<dbReference type="EMBL" id="BARV01037199">
    <property type="protein sequence ID" value="GAI48487.1"/>
    <property type="molecule type" value="Genomic_DNA"/>
</dbReference>
<organism evidence="1">
    <name type="scientific">marine sediment metagenome</name>
    <dbReference type="NCBI Taxonomy" id="412755"/>
    <lineage>
        <taxon>unclassified sequences</taxon>
        <taxon>metagenomes</taxon>
        <taxon>ecological metagenomes</taxon>
    </lineage>
</organism>
<name>X1NWS6_9ZZZZ</name>
<dbReference type="AlphaFoldDB" id="X1NWS6"/>
<evidence type="ECO:0000313" key="1">
    <source>
        <dbReference type="EMBL" id="GAI48487.1"/>
    </source>
</evidence>
<feature type="non-terminal residue" evidence="1">
    <location>
        <position position="31"/>
    </location>
</feature>
<accession>X1NWS6</accession>
<comment type="caution">
    <text evidence="1">The sequence shown here is derived from an EMBL/GenBank/DDBJ whole genome shotgun (WGS) entry which is preliminary data.</text>
</comment>
<gene>
    <name evidence="1" type="ORF">S06H3_57614</name>
</gene>
<proteinExistence type="predicted"/>
<reference evidence="1" key="1">
    <citation type="journal article" date="2014" name="Front. Microbiol.">
        <title>High frequency of phylogenetically diverse reductive dehalogenase-homologous genes in deep subseafloor sedimentary metagenomes.</title>
        <authorList>
            <person name="Kawai M."/>
            <person name="Futagami T."/>
            <person name="Toyoda A."/>
            <person name="Takaki Y."/>
            <person name="Nishi S."/>
            <person name="Hori S."/>
            <person name="Arai W."/>
            <person name="Tsubouchi T."/>
            <person name="Morono Y."/>
            <person name="Uchiyama I."/>
            <person name="Ito T."/>
            <person name="Fujiyama A."/>
            <person name="Inagaki F."/>
            <person name="Takami H."/>
        </authorList>
    </citation>
    <scope>NUCLEOTIDE SEQUENCE</scope>
    <source>
        <strain evidence="1">Expedition CK06-06</strain>
    </source>
</reference>